<evidence type="ECO:0000256" key="5">
    <source>
        <dbReference type="ARBA" id="ARBA00022833"/>
    </source>
</evidence>
<keyword evidence="9" id="KW-1185">Reference proteome</keyword>
<dbReference type="InterPro" id="IPR006094">
    <property type="entry name" value="Oxid_FAD_bind_N"/>
</dbReference>
<feature type="domain" description="FAD-binding PCMH-type" evidence="7">
    <location>
        <begin position="409"/>
        <end position="581"/>
    </location>
</feature>
<comment type="similarity">
    <text evidence="2">Belongs to the oxygen-dependent FAD-linked oxidoreductase family.</text>
</comment>
<dbReference type="InterPro" id="IPR016167">
    <property type="entry name" value="FAD-bd_PCMH_sub1"/>
</dbReference>
<dbReference type="Gene3D" id="3.30.1330.40">
    <property type="entry name" value="RutC-like"/>
    <property type="match status" value="1"/>
</dbReference>
<name>A0ABT8FA25_9ACTN</name>
<dbReference type="PROSITE" id="PS51387">
    <property type="entry name" value="FAD_PCMH"/>
    <property type="match status" value="1"/>
</dbReference>
<dbReference type="Pfam" id="PF01565">
    <property type="entry name" value="FAD_binding_4"/>
    <property type="match status" value="1"/>
</dbReference>
<evidence type="ECO:0000256" key="4">
    <source>
        <dbReference type="ARBA" id="ARBA00022827"/>
    </source>
</evidence>
<dbReference type="InterPro" id="IPR024078">
    <property type="entry name" value="LmbE-like_dom_sf"/>
</dbReference>
<dbReference type="SUPFAM" id="SSF102588">
    <property type="entry name" value="LmbE-like"/>
    <property type="match status" value="1"/>
</dbReference>
<dbReference type="InterPro" id="IPR016166">
    <property type="entry name" value="FAD-bd_PCMH"/>
</dbReference>
<dbReference type="Gene3D" id="3.40.462.20">
    <property type="match status" value="1"/>
</dbReference>
<protein>
    <submittedName>
        <fullName evidence="8">PIG-L family deacetylase</fullName>
    </submittedName>
</protein>
<evidence type="ECO:0000256" key="1">
    <source>
        <dbReference type="ARBA" id="ARBA00001974"/>
    </source>
</evidence>
<evidence type="ECO:0000256" key="6">
    <source>
        <dbReference type="ARBA" id="ARBA00023002"/>
    </source>
</evidence>
<dbReference type="PANTHER" id="PTHR42973">
    <property type="entry name" value="BINDING OXIDOREDUCTASE, PUTATIVE (AFU_ORTHOLOGUE AFUA_1G17690)-RELATED"/>
    <property type="match status" value="1"/>
</dbReference>
<dbReference type="InterPro" id="IPR003737">
    <property type="entry name" value="GlcNAc_PI_deacetylase-related"/>
</dbReference>
<comment type="caution">
    <text evidence="8">The sequence shown here is derived from an EMBL/GenBank/DDBJ whole genome shotgun (WGS) entry which is preliminary data.</text>
</comment>
<dbReference type="Pfam" id="PF02585">
    <property type="entry name" value="PIG-L"/>
    <property type="match status" value="1"/>
</dbReference>
<dbReference type="InterPro" id="IPR036318">
    <property type="entry name" value="FAD-bd_PCMH-like_sf"/>
</dbReference>
<keyword evidence="4" id="KW-0274">FAD</keyword>
<proteinExistence type="inferred from homology"/>
<comment type="cofactor">
    <cofactor evidence="1">
        <name>FAD</name>
        <dbReference type="ChEBI" id="CHEBI:57692"/>
    </cofactor>
</comment>
<dbReference type="PANTHER" id="PTHR42973:SF39">
    <property type="entry name" value="FAD-BINDING PCMH-TYPE DOMAIN-CONTAINING PROTEIN"/>
    <property type="match status" value="1"/>
</dbReference>
<evidence type="ECO:0000256" key="3">
    <source>
        <dbReference type="ARBA" id="ARBA00022630"/>
    </source>
</evidence>
<dbReference type="InterPro" id="IPR016169">
    <property type="entry name" value="FAD-bd_PCMH_sub2"/>
</dbReference>
<evidence type="ECO:0000256" key="2">
    <source>
        <dbReference type="ARBA" id="ARBA00005466"/>
    </source>
</evidence>
<evidence type="ECO:0000259" key="7">
    <source>
        <dbReference type="PROSITE" id="PS51387"/>
    </source>
</evidence>
<dbReference type="Gene3D" id="3.30.43.10">
    <property type="entry name" value="Uridine Diphospho-n-acetylenolpyruvylglucosamine Reductase, domain 2"/>
    <property type="match status" value="1"/>
</dbReference>
<keyword evidence="5" id="KW-0862">Zinc</keyword>
<dbReference type="Gene3D" id="3.30.465.10">
    <property type="match status" value="1"/>
</dbReference>
<organism evidence="8 9">
    <name type="scientific">Nocardioides oceani</name>
    <dbReference type="NCBI Taxonomy" id="3058369"/>
    <lineage>
        <taxon>Bacteria</taxon>
        <taxon>Bacillati</taxon>
        <taxon>Actinomycetota</taxon>
        <taxon>Actinomycetes</taxon>
        <taxon>Propionibacteriales</taxon>
        <taxon>Nocardioidaceae</taxon>
        <taxon>Nocardioides</taxon>
    </lineage>
</organism>
<dbReference type="SUPFAM" id="SSF56176">
    <property type="entry name" value="FAD-binding/transporter-associated domain-like"/>
    <property type="match status" value="1"/>
</dbReference>
<dbReference type="EMBL" id="JAUHJQ010000001">
    <property type="protein sequence ID" value="MDN4171434.1"/>
    <property type="molecule type" value="Genomic_DNA"/>
</dbReference>
<dbReference type="InterPro" id="IPR050416">
    <property type="entry name" value="FAD-linked_Oxidoreductase"/>
</dbReference>
<sequence length="828" mass="85471">MTMQTTTPTGAFTATPVDDAGRLLHAEDPAAQLALALARLEDDLDRAGRDPADLASLTVRTTDPAAAEGVLDVLAERLAATGAAPYVAVRAVPALDLRGMLVALDASVRPRLLVVVAHPDDEAFGCGSVLAHASAAGARTVVACATRGELGEPAPGSGLTRADLPTARERELRDACTLLGVERVEVLGYLDSGVDGPPAPGSLDAADPAGLRDRVAALYDEVRPDVVVTLDASDGHRDHAAVRDAVLAALDTAAHRPAATYLSCLARSLMAAFTGADPATTTLGTPDADITTYVDVADLLDLRWQAIRTHASQVPPFDAMDKELQHGFLAVDRLVRVDPPWAGGPAETTWIPRTTDHAPTHEGTSMTLTPLHTDPAAILRAHLGSSDCELHLPGDPGYDAARTPWNLAAQQRPAAVAVPRSVPQVRAAVTAAVAAGLRVAPQSTGHGAAALAETSLGDTVVVRLSELTGVTVDAATRTARVVGGTLWQDVAVAAAEHGLAALHGSAPDVAVAGYALGGGLSFYGRRHGLAASSITAVELVTADGSLLRASAEENPELFWAVRGGGGNLGVVVAIELALLELRDVHAGMLLWDREHAPEVVRAWASWTRTVPESVTTSLRVMSFPPLPELPPFLSGRDLVVIDGAVLEEDERAAELLAPLRALAPEMDTFGRIPAPALLGVHMDPPGPSPAVSDHAVLDALPDAAVEELLRVVGPGTRTGLTFAELRHLGGALARPAPGGGALASLPGAYALFCVAMAPTPAAAEAGYAAAGSVVAALAPWSSDRCVLNFAERRVADTSTAFEPGVADRVRAVRAAVDPAGVFRANHEL</sequence>
<accession>A0ABT8FA25</accession>
<keyword evidence="6" id="KW-0560">Oxidoreductase</keyword>
<dbReference type="RefSeq" id="WP_300950361.1">
    <property type="nucleotide sequence ID" value="NZ_JAUHJQ010000001.1"/>
</dbReference>
<dbReference type="Proteomes" id="UP001168620">
    <property type="component" value="Unassembled WGS sequence"/>
</dbReference>
<gene>
    <name evidence="8" type="ORF">QWY28_00605</name>
</gene>
<dbReference type="InterPro" id="IPR035959">
    <property type="entry name" value="RutC-like_sf"/>
</dbReference>
<dbReference type="Gene3D" id="3.40.50.10320">
    <property type="entry name" value="LmbE-like"/>
    <property type="match status" value="1"/>
</dbReference>
<reference evidence="8" key="1">
    <citation type="submission" date="2023-06" db="EMBL/GenBank/DDBJ databases">
        <title>Draft genome sequence of Nocardioides sp. SOB77.</title>
        <authorList>
            <person name="Zhang G."/>
        </authorList>
    </citation>
    <scope>NUCLEOTIDE SEQUENCE</scope>
    <source>
        <strain evidence="8">SOB77</strain>
    </source>
</reference>
<evidence type="ECO:0000313" key="9">
    <source>
        <dbReference type="Proteomes" id="UP001168620"/>
    </source>
</evidence>
<keyword evidence="3" id="KW-0285">Flavoprotein</keyword>
<dbReference type="SUPFAM" id="SSF55298">
    <property type="entry name" value="YjgF-like"/>
    <property type="match status" value="1"/>
</dbReference>
<evidence type="ECO:0000313" key="8">
    <source>
        <dbReference type="EMBL" id="MDN4171434.1"/>
    </source>
</evidence>